<dbReference type="Ensembl" id="ENSLACT00000018015.1">
    <property type="protein sequence ID" value="ENSLACP00000017885.1"/>
    <property type="gene ID" value="ENSLACG00000015756.1"/>
</dbReference>
<comment type="cofactor">
    <cofactor evidence="1">
        <name>a divalent metal cation</name>
        <dbReference type="ChEBI" id="CHEBI:60240"/>
    </cofactor>
</comment>
<reference evidence="5" key="2">
    <citation type="submission" date="2025-08" db="UniProtKB">
        <authorList>
            <consortium name="Ensembl"/>
        </authorList>
    </citation>
    <scope>IDENTIFICATION</scope>
</reference>
<organism evidence="5 6">
    <name type="scientific">Latimeria chalumnae</name>
    <name type="common">Coelacanth</name>
    <dbReference type="NCBI Taxonomy" id="7897"/>
    <lineage>
        <taxon>Eukaryota</taxon>
        <taxon>Metazoa</taxon>
        <taxon>Chordata</taxon>
        <taxon>Craniata</taxon>
        <taxon>Vertebrata</taxon>
        <taxon>Euteleostomi</taxon>
        <taxon>Coelacanthiformes</taxon>
        <taxon>Coelacanthidae</taxon>
        <taxon>Latimeria</taxon>
    </lineage>
</organism>
<dbReference type="STRING" id="7897.ENSLACP00000017885"/>
<keyword evidence="3" id="KW-0812">Transmembrane</keyword>
<protein>
    <recommendedName>
        <fullName evidence="4">DDE Tnp4 domain-containing protein</fullName>
    </recommendedName>
</protein>
<feature type="transmembrane region" description="Helical" evidence="3">
    <location>
        <begin position="99"/>
        <end position="124"/>
    </location>
</feature>
<dbReference type="GeneTree" id="ENSGT00940000154348"/>
<dbReference type="InterPro" id="IPR027806">
    <property type="entry name" value="HARBI1_dom"/>
</dbReference>
<evidence type="ECO:0000256" key="1">
    <source>
        <dbReference type="ARBA" id="ARBA00001968"/>
    </source>
</evidence>
<name>H3B7L4_LATCH</name>
<feature type="domain" description="DDE Tnp4" evidence="4">
    <location>
        <begin position="194"/>
        <end position="255"/>
    </location>
</feature>
<dbReference type="EMBL" id="AFYH01058959">
    <property type="status" value="NOT_ANNOTATED_CDS"/>
    <property type="molecule type" value="Genomic_DNA"/>
</dbReference>
<reference evidence="6" key="1">
    <citation type="submission" date="2011-08" db="EMBL/GenBank/DDBJ databases">
        <title>The draft genome of Latimeria chalumnae.</title>
        <authorList>
            <person name="Di Palma F."/>
            <person name="Alfoldi J."/>
            <person name="Johnson J."/>
            <person name="Berlin A."/>
            <person name="Gnerre S."/>
            <person name="Jaffe D."/>
            <person name="MacCallum I."/>
            <person name="Young S."/>
            <person name="Walker B.J."/>
            <person name="Lander E."/>
            <person name="Lindblad-Toh K."/>
        </authorList>
    </citation>
    <scope>NUCLEOTIDE SEQUENCE [LARGE SCALE GENOMIC DNA]</scope>
    <source>
        <strain evidence="6">Wild caught</strain>
    </source>
</reference>
<feature type="transmembrane region" description="Helical" evidence="3">
    <location>
        <begin position="173"/>
        <end position="193"/>
    </location>
</feature>
<dbReference type="GO" id="GO:0046872">
    <property type="term" value="F:metal ion binding"/>
    <property type="evidence" value="ECO:0007669"/>
    <property type="project" value="UniProtKB-KW"/>
</dbReference>
<sequence length="309" mass="36045">MISYRRRRKRRPYKERVYKTRFNFLGMADDQVVRLYRLNTEAIRDLCEVLKTDLESATFRSHGMEGWLLVQSSLMMYSGALFNTCRALGKRKSIGMCSLVFTMWGSYTWTVGGGLRFLFFFYLITISKFIQTTFHKLHSIHRIRCTTPPQLLKRYHVPPDEASRTPWGSMDPWFRTAVLVVPCLGTASTIFIFSGDSSYDLKPWLMTPISNPLSPAELRYNDAHHTTHSAIDKTFRILKARFRCLAHSRGVLQYRGIDVSDEEVDMNEGEEEEQEEEEDYFHEDSLDGIDEAVEDAWLIRTQLVRNFFG</sequence>
<dbReference type="Proteomes" id="UP000008672">
    <property type="component" value="Unassembled WGS sequence"/>
</dbReference>
<evidence type="ECO:0000313" key="6">
    <source>
        <dbReference type="Proteomes" id="UP000008672"/>
    </source>
</evidence>
<keyword evidence="2" id="KW-0479">Metal-binding</keyword>
<keyword evidence="3" id="KW-0472">Membrane</keyword>
<keyword evidence="6" id="KW-1185">Reference proteome</keyword>
<keyword evidence="3" id="KW-1133">Transmembrane helix</keyword>
<dbReference type="Pfam" id="PF13359">
    <property type="entry name" value="DDE_Tnp_4"/>
    <property type="match status" value="1"/>
</dbReference>
<dbReference type="HOGENOM" id="CLU_900035_0_0_1"/>
<evidence type="ECO:0000256" key="3">
    <source>
        <dbReference type="SAM" id="Phobius"/>
    </source>
</evidence>
<dbReference type="eggNOG" id="KOG4585">
    <property type="taxonomic scope" value="Eukaryota"/>
</dbReference>
<dbReference type="Bgee" id="ENSLACG00000015756">
    <property type="expression patterns" value="Expressed in chordate pharynx and 1 other cell type or tissue"/>
</dbReference>
<evidence type="ECO:0000313" key="5">
    <source>
        <dbReference type="Ensembl" id="ENSLACP00000017885.1"/>
    </source>
</evidence>
<evidence type="ECO:0000259" key="4">
    <source>
        <dbReference type="Pfam" id="PF13359"/>
    </source>
</evidence>
<accession>H3B7L4</accession>
<reference evidence="5" key="3">
    <citation type="submission" date="2025-09" db="UniProtKB">
        <authorList>
            <consortium name="Ensembl"/>
        </authorList>
    </citation>
    <scope>IDENTIFICATION</scope>
</reference>
<evidence type="ECO:0000256" key="2">
    <source>
        <dbReference type="ARBA" id="ARBA00022723"/>
    </source>
</evidence>
<dbReference type="AlphaFoldDB" id="H3B7L4"/>
<dbReference type="InParanoid" id="H3B7L4"/>
<proteinExistence type="predicted"/>